<dbReference type="GO" id="GO:0050163">
    <property type="term" value="F:oxaloacetate tautomerase activity"/>
    <property type="evidence" value="ECO:0007669"/>
    <property type="project" value="UniProtKB-ARBA"/>
</dbReference>
<comment type="similarity">
    <text evidence="1">Belongs to the FAH family.</text>
</comment>
<dbReference type="InterPro" id="IPR036663">
    <property type="entry name" value="Fumarylacetoacetase_C_sf"/>
</dbReference>
<dbReference type="PANTHER" id="PTHR42796:SF4">
    <property type="entry name" value="FUMARYLACETOACETATE HYDROLASE DOMAIN-CONTAINING PROTEIN 2A"/>
    <property type="match status" value="1"/>
</dbReference>
<reference evidence="3" key="1">
    <citation type="submission" date="2022-03" db="EMBL/GenBank/DDBJ databases">
        <authorList>
            <person name="Martin C."/>
        </authorList>
    </citation>
    <scope>NUCLEOTIDE SEQUENCE</scope>
</reference>
<dbReference type="InterPro" id="IPR011234">
    <property type="entry name" value="Fumarylacetoacetase-like_C"/>
</dbReference>
<name>A0A8J1XEX1_OWEFU</name>
<keyword evidence="4" id="KW-1185">Reference proteome</keyword>
<dbReference type="Pfam" id="PF01557">
    <property type="entry name" value="FAA_hydrolase"/>
    <property type="match status" value="1"/>
</dbReference>
<protein>
    <submittedName>
        <fullName evidence="3">Uncharacterized protein</fullName>
    </submittedName>
</protein>
<organism evidence="3 4">
    <name type="scientific">Owenia fusiformis</name>
    <name type="common">Polychaete worm</name>
    <dbReference type="NCBI Taxonomy" id="6347"/>
    <lineage>
        <taxon>Eukaryota</taxon>
        <taxon>Metazoa</taxon>
        <taxon>Spiralia</taxon>
        <taxon>Lophotrochozoa</taxon>
        <taxon>Annelida</taxon>
        <taxon>Polychaeta</taxon>
        <taxon>Sedentaria</taxon>
        <taxon>Canalipalpata</taxon>
        <taxon>Sabellida</taxon>
        <taxon>Oweniida</taxon>
        <taxon>Oweniidae</taxon>
        <taxon>Owenia</taxon>
    </lineage>
</organism>
<comment type="caution">
    <text evidence="3">The sequence shown here is derived from an EMBL/GenBank/DDBJ whole genome shotgun (WGS) entry which is preliminary data.</text>
</comment>
<sequence>MLKRTLNPGFIKRLFHTGTPRDMRFVQFKEGDRQGVGVELSNGGNIVDLSAGNSSIPNNMRDFLAAGQNAIVAAKSVVESGKNVLSRDKVKLLAPITNPDKVICIGMNYADHCHEQNAPIPVEPVIFNKFPSTIISPGDDLQYPSETEALDWEVEMVIVIGKAGKNIQKADAMNHVVGYTVAHDVSARDWQKTRGQGQWLIGKSMDCFCPLGPAIVMKEDISDPHNLGLRTRVNGVTKQDSCTSQLIHKTADLIAYCSRFFTLLPGDIMLSGTPPGVGMFRNPPEYLQKGDVVEVEIDEIGTISNKVV</sequence>
<dbReference type="EMBL" id="CAIIXF020000005">
    <property type="protein sequence ID" value="CAH1784086.1"/>
    <property type="molecule type" value="Genomic_DNA"/>
</dbReference>
<accession>A0A8J1XEX1</accession>
<dbReference type="GO" id="GO:0006107">
    <property type="term" value="P:oxaloacetate metabolic process"/>
    <property type="evidence" value="ECO:0007669"/>
    <property type="project" value="UniProtKB-ARBA"/>
</dbReference>
<keyword evidence="2" id="KW-0479">Metal-binding</keyword>
<dbReference type="AlphaFoldDB" id="A0A8J1XEX1"/>
<evidence type="ECO:0000256" key="1">
    <source>
        <dbReference type="ARBA" id="ARBA00010211"/>
    </source>
</evidence>
<evidence type="ECO:0000313" key="4">
    <source>
        <dbReference type="Proteomes" id="UP000749559"/>
    </source>
</evidence>
<dbReference type="Gene3D" id="3.90.850.10">
    <property type="entry name" value="Fumarylacetoacetase-like, C-terminal domain"/>
    <property type="match status" value="1"/>
</dbReference>
<evidence type="ECO:0000313" key="3">
    <source>
        <dbReference type="EMBL" id="CAH1784086.1"/>
    </source>
</evidence>
<dbReference type="PANTHER" id="PTHR42796">
    <property type="entry name" value="FUMARYLACETOACETATE HYDROLASE DOMAIN-CONTAINING PROTEIN 2A-RELATED"/>
    <property type="match status" value="1"/>
</dbReference>
<dbReference type="FunFam" id="3.90.850.10:FF:000002">
    <property type="entry name" value="2-hydroxyhepta-2,4-diene-1,7-dioate isomerase"/>
    <property type="match status" value="1"/>
</dbReference>
<dbReference type="SUPFAM" id="SSF56529">
    <property type="entry name" value="FAH"/>
    <property type="match status" value="1"/>
</dbReference>
<dbReference type="InterPro" id="IPR051121">
    <property type="entry name" value="FAH"/>
</dbReference>
<proteinExistence type="inferred from homology"/>
<gene>
    <name evidence="3" type="ORF">OFUS_LOCUS10339</name>
</gene>
<evidence type="ECO:0000256" key="2">
    <source>
        <dbReference type="ARBA" id="ARBA00022723"/>
    </source>
</evidence>
<dbReference type="Proteomes" id="UP000749559">
    <property type="component" value="Unassembled WGS sequence"/>
</dbReference>
<dbReference type="OrthoDB" id="411064at2759"/>
<dbReference type="GO" id="GO:0046872">
    <property type="term" value="F:metal ion binding"/>
    <property type="evidence" value="ECO:0007669"/>
    <property type="project" value="UniProtKB-KW"/>
</dbReference>